<evidence type="ECO:0000256" key="1">
    <source>
        <dbReference type="SAM" id="MobiDB-lite"/>
    </source>
</evidence>
<feature type="region of interest" description="Disordered" evidence="1">
    <location>
        <begin position="143"/>
        <end position="212"/>
    </location>
</feature>
<gene>
    <name evidence="2" type="ORF">EKO27_g5616</name>
</gene>
<dbReference type="EMBL" id="RYZI01000152">
    <property type="protein sequence ID" value="RWA09494.1"/>
    <property type="molecule type" value="Genomic_DNA"/>
</dbReference>
<sequence length="228" mass="24616">MCVNTQQLCRYPDQHKRGLPAGFLNAMESRLRETEMALFYALSELYEGSIEHRAYAELSDSPFEHASLQGPAQSKSETMEKWASLPLGDRTQAKAWFLNHRIGDSLVVDSSRTAQLDTQPGTQSGIQSGIQSAIQSAIQLYPVNGPAQAGPGPGHGGMTPDSPRQVSPFLQPSEVPGSRDPGSLVTTTPPVPPSAQIASTSDFHEPTDGSGLSTRVKAIAESHRRIYF</sequence>
<name>A0A439D526_9PEZI</name>
<accession>A0A439D526</accession>
<keyword evidence="3" id="KW-1185">Reference proteome</keyword>
<dbReference type="AlphaFoldDB" id="A0A439D526"/>
<organism evidence="2 3">
    <name type="scientific">Xylaria grammica</name>
    <dbReference type="NCBI Taxonomy" id="363999"/>
    <lineage>
        <taxon>Eukaryota</taxon>
        <taxon>Fungi</taxon>
        <taxon>Dikarya</taxon>
        <taxon>Ascomycota</taxon>
        <taxon>Pezizomycotina</taxon>
        <taxon>Sordariomycetes</taxon>
        <taxon>Xylariomycetidae</taxon>
        <taxon>Xylariales</taxon>
        <taxon>Xylariaceae</taxon>
        <taxon>Xylaria</taxon>
    </lineage>
</organism>
<protein>
    <submittedName>
        <fullName evidence="2">Uncharacterized protein</fullName>
    </submittedName>
</protein>
<evidence type="ECO:0000313" key="2">
    <source>
        <dbReference type="EMBL" id="RWA09494.1"/>
    </source>
</evidence>
<reference evidence="2 3" key="1">
    <citation type="submission" date="2018-12" db="EMBL/GenBank/DDBJ databases">
        <title>Draft genome sequence of Xylaria grammica IHI A82.</title>
        <authorList>
            <person name="Buettner E."/>
            <person name="Kellner H."/>
        </authorList>
    </citation>
    <scope>NUCLEOTIDE SEQUENCE [LARGE SCALE GENOMIC DNA]</scope>
    <source>
        <strain evidence="2 3">IHI A82</strain>
    </source>
</reference>
<comment type="caution">
    <text evidence="2">The sequence shown here is derived from an EMBL/GenBank/DDBJ whole genome shotgun (WGS) entry which is preliminary data.</text>
</comment>
<proteinExistence type="predicted"/>
<dbReference type="Proteomes" id="UP000286045">
    <property type="component" value="Unassembled WGS sequence"/>
</dbReference>
<evidence type="ECO:0000313" key="3">
    <source>
        <dbReference type="Proteomes" id="UP000286045"/>
    </source>
</evidence>